<dbReference type="GO" id="GO:0003254">
    <property type="term" value="P:regulation of membrane depolarization"/>
    <property type="evidence" value="ECO:0000318"/>
    <property type="project" value="GO_Central"/>
</dbReference>
<organism evidence="3 4">
    <name type="scientific">Tribolium castaneum</name>
    <name type="common">Red flour beetle</name>
    <dbReference type="NCBI Taxonomy" id="7070"/>
    <lineage>
        <taxon>Eukaryota</taxon>
        <taxon>Metazoa</taxon>
        <taxon>Ecdysozoa</taxon>
        <taxon>Arthropoda</taxon>
        <taxon>Hexapoda</taxon>
        <taxon>Insecta</taxon>
        <taxon>Pterygota</taxon>
        <taxon>Neoptera</taxon>
        <taxon>Endopterygota</taxon>
        <taxon>Coleoptera</taxon>
        <taxon>Polyphaga</taxon>
        <taxon>Cucujiformia</taxon>
        <taxon>Tenebrionidae</taxon>
        <taxon>Tenebrionidae incertae sedis</taxon>
        <taxon>Tribolium</taxon>
    </lineage>
</organism>
<dbReference type="Gene3D" id="2.60.120.10">
    <property type="entry name" value="Jelly Rolls"/>
    <property type="match status" value="2"/>
</dbReference>
<dbReference type="GO" id="GO:0098855">
    <property type="term" value="C:HCN channel complex"/>
    <property type="evidence" value="ECO:0000318"/>
    <property type="project" value="GO_Central"/>
</dbReference>
<dbReference type="SUPFAM" id="SSF51206">
    <property type="entry name" value="cAMP-binding domain-like"/>
    <property type="match status" value="2"/>
</dbReference>
<reference evidence="3 4" key="2">
    <citation type="journal article" date="2010" name="Nucleic Acids Res.">
        <title>BeetleBase in 2010: revisions to provide comprehensive genomic information for Tribolium castaneum.</title>
        <authorList>
            <person name="Kim H.S."/>
            <person name="Murphy T."/>
            <person name="Xia J."/>
            <person name="Caragea D."/>
            <person name="Park Y."/>
            <person name="Beeman R.W."/>
            <person name="Lorenzen M.D."/>
            <person name="Butcher S."/>
            <person name="Manak J.R."/>
            <person name="Brown S.J."/>
        </authorList>
    </citation>
    <scope>GENOME REANNOTATION</scope>
    <source>
        <strain evidence="3 4">Georgia GA2</strain>
    </source>
</reference>
<dbReference type="InterPro" id="IPR014710">
    <property type="entry name" value="RmlC-like_jellyroll"/>
</dbReference>
<keyword evidence="1" id="KW-0472">Membrane</keyword>
<dbReference type="GO" id="GO:0005249">
    <property type="term" value="F:voltage-gated potassium channel activity"/>
    <property type="evidence" value="ECO:0000318"/>
    <property type="project" value="GO_Central"/>
</dbReference>
<dbReference type="AlphaFoldDB" id="A0A139WG15"/>
<keyword evidence="4" id="KW-1185">Reference proteome</keyword>
<dbReference type="EMBL" id="KQ971348">
    <property type="protein sequence ID" value="KYB26930.1"/>
    <property type="molecule type" value="Genomic_DNA"/>
</dbReference>
<proteinExistence type="predicted"/>
<name>A0A139WG15_TRICA</name>
<keyword evidence="1" id="KW-1133">Transmembrane helix</keyword>
<reference evidence="3 4" key="1">
    <citation type="journal article" date="2008" name="Nature">
        <title>The genome of the model beetle and pest Tribolium castaneum.</title>
        <authorList>
            <consortium name="Tribolium Genome Sequencing Consortium"/>
            <person name="Richards S."/>
            <person name="Gibbs R.A."/>
            <person name="Weinstock G.M."/>
            <person name="Brown S.J."/>
            <person name="Denell R."/>
            <person name="Beeman R.W."/>
            <person name="Gibbs R."/>
            <person name="Beeman R.W."/>
            <person name="Brown S.J."/>
            <person name="Bucher G."/>
            <person name="Friedrich M."/>
            <person name="Grimmelikhuijzen C.J."/>
            <person name="Klingler M."/>
            <person name="Lorenzen M."/>
            <person name="Richards S."/>
            <person name="Roth S."/>
            <person name="Schroder R."/>
            <person name="Tautz D."/>
            <person name="Zdobnov E.M."/>
            <person name="Muzny D."/>
            <person name="Gibbs R.A."/>
            <person name="Weinstock G.M."/>
            <person name="Attaway T."/>
            <person name="Bell S."/>
            <person name="Buhay C.J."/>
            <person name="Chandrabose M.N."/>
            <person name="Chavez D."/>
            <person name="Clerk-Blankenburg K.P."/>
            <person name="Cree A."/>
            <person name="Dao M."/>
            <person name="Davis C."/>
            <person name="Chacko J."/>
            <person name="Dinh H."/>
            <person name="Dugan-Rocha S."/>
            <person name="Fowler G."/>
            <person name="Garner T.T."/>
            <person name="Garnes J."/>
            <person name="Gnirke A."/>
            <person name="Hawes A."/>
            <person name="Hernandez J."/>
            <person name="Hines S."/>
            <person name="Holder M."/>
            <person name="Hume J."/>
            <person name="Jhangiani S.N."/>
            <person name="Joshi V."/>
            <person name="Khan Z.M."/>
            <person name="Jackson L."/>
            <person name="Kovar C."/>
            <person name="Kowis A."/>
            <person name="Lee S."/>
            <person name="Lewis L.R."/>
            <person name="Margolis J."/>
            <person name="Morgan M."/>
            <person name="Nazareth L.V."/>
            <person name="Nguyen N."/>
            <person name="Okwuonu G."/>
            <person name="Parker D."/>
            <person name="Richards S."/>
            <person name="Ruiz S.J."/>
            <person name="Santibanez J."/>
            <person name="Savard J."/>
            <person name="Scherer S.E."/>
            <person name="Schneider B."/>
            <person name="Sodergren E."/>
            <person name="Tautz D."/>
            <person name="Vattahil S."/>
            <person name="Villasana D."/>
            <person name="White C.S."/>
            <person name="Wright R."/>
            <person name="Park Y."/>
            <person name="Beeman R.W."/>
            <person name="Lord J."/>
            <person name="Oppert B."/>
            <person name="Lorenzen M."/>
            <person name="Brown S."/>
            <person name="Wang L."/>
            <person name="Savard J."/>
            <person name="Tautz D."/>
            <person name="Richards S."/>
            <person name="Weinstock G."/>
            <person name="Gibbs R.A."/>
            <person name="Liu Y."/>
            <person name="Worley K."/>
            <person name="Weinstock G."/>
            <person name="Elsik C.G."/>
            <person name="Reese J.T."/>
            <person name="Elhaik E."/>
            <person name="Landan G."/>
            <person name="Graur D."/>
            <person name="Arensburger P."/>
            <person name="Atkinson P."/>
            <person name="Beeman R.W."/>
            <person name="Beidler J."/>
            <person name="Brown S.J."/>
            <person name="Demuth J.P."/>
            <person name="Drury D.W."/>
            <person name="Du Y.Z."/>
            <person name="Fujiwara H."/>
            <person name="Lorenzen M."/>
            <person name="Maselli V."/>
            <person name="Osanai M."/>
            <person name="Park Y."/>
            <person name="Robertson H.M."/>
            <person name="Tu Z."/>
            <person name="Wang J.J."/>
            <person name="Wang S."/>
            <person name="Richards S."/>
            <person name="Song H."/>
            <person name="Zhang L."/>
            <person name="Sodergren E."/>
            <person name="Werner D."/>
            <person name="Stanke M."/>
            <person name="Morgenstern B."/>
            <person name="Solovyev V."/>
            <person name="Kosarev P."/>
            <person name="Brown G."/>
            <person name="Chen H.C."/>
            <person name="Ermolaeva O."/>
            <person name="Hlavina W."/>
            <person name="Kapustin Y."/>
            <person name="Kiryutin B."/>
            <person name="Kitts P."/>
            <person name="Maglott D."/>
            <person name="Pruitt K."/>
            <person name="Sapojnikov V."/>
            <person name="Souvorov A."/>
            <person name="Mackey A.J."/>
            <person name="Waterhouse R.M."/>
            <person name="Wyder S."/>
            <person name="Zdobnov E.M."/>
            <person name="Zdobnov E.M."/>
            <person name="Wyder S."/>
            <person name="Kriventseva E.V."/>
            <person name="Kadowaki T."/>
            <person name="Bork P."/>
            <person name="Aranda M."/>
            <person name="Bao R."/>
            <person name="Beermann A."/>
            <person name="Berns N."/>
            <person name="Bolognesi R."/>
            <person name="Bonneton F."/>
            <person name="Bopp D."/>
            <person name="Brown S.J."/>
            <person name="Bucher G."/>
            <person name="Butts T."/>
            <person name="Chaumot A."/>
            <person name="Denell R.E."/>
            <person name="Ferrier D.E."/>
            <person name="Friedrich M."/>
            <person name="Gordon C.M."/>
            <person name="Jindra M."/>
            <person name="Klingler M."/>
            <person name="Lan Q."/>
            <person name="Lattorff H.M."/>
            <person name="Laudet V."/>
            <person name="von Levetsow C."/>
            <person name="Liu Z."/>
            <person name="Lutz R."/>
            <person name="Lynch J.A."/>
            <person name="da Fonseca R.N."/>
            <person name="Posnien N."/>
            <person name="Reuter R."/>
            <person name="Roth S."/>
            <person name="Savard J."/>
            <person name="Schinko J.B."/>
            <person name="Schmitt C."/>
            <person name="Schoppmeier M."/>
            <person name="Schroder R."/>
            <person name="Shippy T.D."/>
            <person name="Simonnet F."/>
            <person name="Marques-Souza H."/>
            <person name="Tautz D."/>
            <person name="Tomoyasu Y."/>
            <person name="Trauner J."/>
            <person name="Van der Zee M."/>
            <person name="Vervoort M."/>
            <person name="Wittkopp N."/>
            <person name="Wimmer E.A."/>
            <person name="Yang X."/>
            <person name="Jones A.K."/>
            <person name="Sattelle D.B."/>
            <person name="Ebert P.R."/>
            <person name="Nelson D."/>
            <person name="Scott J.G."/>
            <person name="Beeman R.W."/>
            <person name="Muthukrishnan S."/>
            <person name="Kramer K.J."/>
            <person name="Arakane Y."/>
            <person name="Beeman R.W."/>
            <person name="Zhu Q."/>
            <person name="Hogenkamp D."/>
            <person name="Dixit R."/>
            <person name="Oppert B."/>
            <person name="Jiang H."/>
            <person name="Zou Z."/>
            <person name="Marshall J."/>
            <person name="Elpidina E."/>
            <person name="Vinokurov K."/>
            <person name="Oppert C."/>
            <person name="Zou Z."/>
            <person name="Evans J."/>
            <person name="Lu Z."/>
            <person name="Zhao P."/>
            <person name="Sumathipala N."/>
            <person name="Altincicek B."/>
            <person name="Vilcinskas A."/>
            <person name="Williams M."/>
            <person name="Hultmark D."/>
            <person name="Hetru C."/>
            <person name="Jiang H."/>
            <person name="Grimmelikhuijzen C.J."/>
            <person name="Hauser F."/>
            <person name="Cazzamali G."/>
            <person name="Williamson M."/>
            <person name="Park Y."/>
            <person name="Li B."/>
            <person name="Tanaka Y."/>
            <person name="Predel R."/>
            <person name="Neupert S."/>
            <person name="Schachtner J."/>
            <person name="Verleyen P."/>
            <person name="Raible F."/>
            <person name="Bork P."/>
            <person name="Friedrich M."/>
            <person name="Walden K.K."/>
            <person name="Robertson H.M."/>
            <person name="Angeli S."/>
            <person name="Foret S."/>
            <person name="Bucher G."/>
            <person name="Schuetz S."/>
            <person name="Maleszka R."/>
            <person name="Wimmer E.A."/>
            <person name="Beeman R.W."/>
            <person name="Lorenzen M."/>
            <person name="Tomoyasu Y."/>
            <person name="Miller S.C."/>
            <person name="Grossmann D."/>
            <person name="Bucher G."/>
        </authorList>
    </citation>
    <scope>NUCLEOTIDE SEQUENCE [LARGE SCALE GENOMIC DNA]</scope>
    <source>
        <strain evidence="3 4">Georgia GA2</strain>
    </source>
</reference>
<dbReference type="eggNOG" id="KOG0498">
    <property type="taxonomic scope" value="Eukaryota"/>
</dbReference>
<gene>
    <name evidence="3" type="primary">AUGUSTUS-3.0.2_33463</name>
    <name evidence="3" type="ORF">TcasGA2_TC033463</name>
</gene>
<dbReference type="InterPro" id="IPR000595">
    <property type="entry name" value="cNMP-bd_dom"/>
</dbReference>
<dbReference type="PANTHER" id="PTHR45689:SF14">
    <property type="entry name" value="CYCLIC NUCLEOTIDE-GATED CATION CHANNEL SUBUNIT A-LIKE PROTEIN"/>
    <property type="match status" value="1"/>
</dbReference>
<dbReference type="CDD" id="cd00038">
    <property type="entry name" value="CAP_ED"/>
    <property type="match status" value="2"/>
</dbReference>
<dbReference type="Gene3D" id="1.10.287.630">
    <property type="entry name" value="Helix hairpin bin"/>
    <property type="match status" value="1"/>
</dbReference>
<dbReference type="InterPro" id="IPR051413">
    <property type="entry name" value="K/Na_HCN_channel"/>
</dbReference>
<dbReference type="Proteomes" id="UP000007266">
    <property type="component" value="Linkage group 6"/>
</dbReference>
<feature type="transmembrane region" description="Helical" evidence="1">
    <location>
        <begin position="324"/>
        <end position="341"/>
    </location>
</feature>
<feature type="transmembrane region" description="Helical" evidence="1">
    <location>
        <begin position="165"/>
        <end position="186"/>
    </location>
</feature>
<sequence>MPIEPKNRLKHDCDLRKEYQSSYHVSSPFDPWWKKCLNSFRLQLSVCKNKQSKRYFRSMSSLSNERKRHFSTPRYKNIIHPFSSFNRVKEMTLSVLLYVLFFFESFLGSFLGEEFHMKTRRMYVAKVLFVVNVILFLDIILRFFVGISNEKTREVILEKRVIAKFYLRSYFIFDLLPIIGFVVFYFTPIKNLNAKIAIYELHKLRLVRMRTVVDNAFTILKKFKLKDSTQTVVVITISVLLTLHEWSCILSLIYTIRRLHHMSNRGSFVYQYYQRTIRLSQTTVTHNMAERTNFSFRVYLLYMSIISCHFFGCDTSIYETKRSAEMVVLSLVLINGMMYYIGMVAKVLQMFGVANISENRYEELNWQVNQYMTKKKFPGALKRRIFQYYDYKYGNKFFSEQEILDSLTERLRMEVLLYSCRNLITEVKIFKGLSKSAVGCILALLKQEIYLPGEMIMSAEESSDSIYFILYGTCMIQVIGGKELWHIEDGTEFGDAEKFSEEEKIGFLYQIVALEATEVYELQVTDLAYCCTTYPEITFKMEAMARNKARVYNQTFARRTQENDYLGEILDEVEVVLLLGLRKAVPAQRASWGSGAAAAGASGATKRLPEVKIFKGLSKSAVGCILALLKQEIYLPGEMIMSAEESSDSIYFILYGTCMIQVIGGKELWHIEDGTEFGDAEKFSEEEKIGFLYQIVALEATEVYEQVTDLAYCCTTHPEITFKMEAMARNKARVYNQTFARRTQENDYLGEILDELNKGNILHHGIKREDFN</sequence>
<feature type="transmembrane region" description="Helical" evidence="1">
    <location>
        <begin position="91"/>
        <end position="111"/>
    </location>
</feature>
<protein>
    <recommendedName>
        <fullName evidence="2">Cyclic nucleotide-binding domain-containing protein</fullName>
    </recommendedName>
</protein>
<dbReference type="GO" id="GO:0035725">
    <property type="term" value="P:sodium ion transmembrane transport"/>
    <property type="evidence" value="ECO:0000318"/>
    <property type="project" value="GO_Central"/>
</dbReference>
<feature type="domain" description="Cyclic nucleotide-binding" evidence="2">
    <location>
        <begin position="429"/>
        <end position="495"/>
    </location>
</feature>
<dbReference type="InParanoid" id="A0A139WG15"/>
<dbReference type="STRING" id="7070.A0A139WG15"/>
<dbReference type="PANTHER" id="PTHR45689">
    <property type="entry name" value="I[[H]] CHANNEL, ISOFORM E"/>
    <property type="match status" value="1"/>
</dbReference>
<dbReference type="PROSITE" id="PS50042">
    <property type="entry name" value="CNMP_BINDING_3"/>
    <property type="match status" value="2"/>
</dbReference>
<evidence type="ECO:0000313" key="3">
    <source>
        <dbReference type="EMBL" id="KYB26930.1"/>
    </source>
</evidence>
<dbReference type="InterPro" id="IPR018490">
    <property type="entry name" value="cNMP-bd_dom_sf"/>
</dbReference>
<keyword evidence="1" id="KW-0812">Transmembrane</keyword>
<dbReference type="OMA" id="GKELWHI"/>
<dbReference type="GO" id="GO:0071805">
    <property type="term" value="P:potassium ion transmembrane transport"/>
    <property type="evidence" value="ECO:0000318"/>
    <property type="project" value="GO_Central"/>
</dbReference>
<feature type="transmembrane region" description="Helical" evidence="1">
    <location>
        <begin position="232"/>
        <end position="256"/>
    </location>
</feature>
<accession>A0A139WG15</accession>
<feature type="transmembrane region" description="Helical" evidence="1">
    <location>
        <begin position="123"/>
        <end position="145"/>
    </location>
</feature>
<evidence type="ECO:0000259" key="2">
    <source>
        <dbReference type="PROSITE" id="PS50042"/>
    </source>
</evidence>
<evidence type="ECO:0000256" key="1">
    <source>
        <dbReference type="SAM" id="Phobius"/>
    </source>
</evidence>
<feature type="domain" description="Cyclic nucleotide-binding" evidence="2">
    <location>
        <begin position="613"/>
        <end position="679"/>
    </location>
</feature>
<evidence type="ECO:0000313" key="4">
    <source>
        <dbReference type="Proteomes" id="UP000007266"/>
    </source>
</evidence>